<dbReference type="EMBL" id="ASRX01000087">
    <property type="protein sequence ID" value="EYF01150.1"/>
    <property type="molecule type" value="Genomic_DNA"/>
</dbReference>
<evidence type="ECO:0000313" key="2">
    <source>
        <dbReference type="Proteomes" id="UP000019678"/>
    </source>
</evidence>
<name>A0A017SX27_9BACT</name>
<proteinExistence type="predicted"/>
<organism evidence="1 2">
    <name type="scientific">Chondromyces apiculatus DSM 436</name>
    <dbReference type="NCBI Taxonomy" id="1192034"/>
    <lineage>
        <taxon>Bacteria</taxon>
        <taxon>Pseudomonadati</taxon>
        <taxon>Myxococcota</taxon>
        <taxon>Polyangia</taxon>
        <taxon>Polyangiales</taxon>
        <taxon>Polyangiaceae</taxon>
        <taxon>Chondromyces</taxon>
    </lineage>
</organism>
<dbReference type="AlphaFoldDB" id="A0A017SX27"/>
<accession>A0A017SX27</accession>
<protein>
    <submittedName>
        <fullName evidence="1">Uncharacterized protein</fullName>
    </submittedName>
</protein>
<evidence type="ECO:0000313" key="1">
    <source>
        <dbReference type="EMBL" id="EYF01150.1"/>
    </source>
</evidence>
<keyword evidence="2" id="KW-1185">Reference proteome</keyword>
<dbReference type="Proteomes" id="UP000019678">
    <property type="component" value="Unassembled WGS sequence"/>
</dbReference>
<reference evidence="1 2" key="1">
    <citation type="submission" date="2013-05" db="EMBL/GenBank/DDBJ databases">
        <title>Genome assembly of Chondromyces apiculatus DSM 436.</title>
        <authorList>
            <person name="Sharma G."/>
            <person name="Khatri I."/>
            <person name="Kaur C."/>
            <person name="Mayilraj S."/>
            <person name="Subramanian S."/>
        </authorList>
    </citation>
    <scope>NUCLEOTIDE SEQUENCE [LARGE SCALE GENOMIC DNA]</scope>
    <source>
        <strain evidence="1 2">DSM 436</strain>
    </source>
</reference>
<gene>
    <name evidence="1" type="ORF">CAP_8573</name>
</gene>
<sequence length="43" mass="5022">MADVTHILGDTFKPRTNTSSPDVVLIERGIDWQLKFLARYDDW</sequence>
<comment type="caution">
    <text evidence="1">The sequence shown here is derived from an EMBL/GenBank/DDBJ whole genome shotgun (WGS) entry which is preliminary data.</text>
</comment>